<comment type="subcellular location">
    <subcellularLocation>
        <location evidence="2">Membrane</location>
    </subcellularLocation>
    <subcellularLocation>
        <location evidence="1">Plastid</location>
        <location evidence="1">Chloroplast</location>
    </subcellularLocation>
</comment>
<dbReference type="SUPFAM" id="SSF50022">
    <property type="entry name" value="ISP domain"/>
    <property type="match status" value="1"/>
</dbReference>
<keyword evidence="6" id="KW-0001">2Fe-2S</keyword>
<evidence type="ECO:0000256" key="7">
    <source>
        <dbReference type="ARBA" id="ARBA00022723"/>
    </source>
</evidence>
<evidence type="ECO:0000313" key="16">
    <source>
        <dbReference type="Proteomes" id="UP000631114"/>
    </source>
</evidence>
<dbReference type="PANTHER" id="PTHR21266:SF32">
    <property type="entry name" value="CHOLESTEROL 7-DESATURASE NVD"/>
    <property type="match status" value="1"/>
</dbReference>
<dbReference type="PANTHER" id="PTHR21266">
    <property type="entry name" value="IRON-SULFUR DOMAIN CONTAINING PROTEIN"/>
    <property type="match status" value="1"/>
</dbReference>
<evidence type="ECO:0000259" key="14">
    <source>
        <dbReference type="PROSITE" id="PS51296"/>
    </source>
</evidence>
<keyword evidence="8" id="KW-0809">Transit peptide</keyword>
<dbReference type="AlphaFoldDB" id="A0A835HDV4"/>
<dbReference type="Proteomes" id="UP000631114">
    <property type="component" value="Unassembled WGS sequence"/>
</dbReference>
<dbReference type="GO" id="GO:0009507">
    <property type="term" value="C:chloroplast"/>
    <property type="evidence" value="ECO:0007669"/>
    <property type="project" value="UniProtKB-SubCell"/>
</dbReference>
<dbReference type="GO" id="GO:0016020">
    <property type="term" value="C:membrane"/>
    <property type="evidence" value="ECO:0007669"/>
    <property type="project" value="UniProtKB-SubCell"/>
</dbReference>
<dbReference type="Gene3D" id="3.90.380.10">
    <property type="entry name" value="Naphthalene 1,2-dioxygenase Alpha Subunit, Chain A, domain 1"/>
    <property type="match status" value="1"/>
</dbReference>
<evidence type="ECO:0000256" key="11">
    <source>
        <dbReference type="ARBA" id="ARBA00023004"/>
    </source>
</evidence>
<dbReference type="Gene3D" id="2.102.10.10">
    <property type="entry name" value="Rieske [2Fe-2S] iron-sulphur domain"/>
    <property type="match status" value="1"/>
</dbReference>
<proteinExistence type="predicted"/>
<evidence type="ECO:0000256" key="8">
    <source>
        <dbReference type="ARBA" id="ARBA00022946"/>
    </source>
</evidence>
<keyword evidence="3" id="KW-0150">Chloroplast</keyword>
<sequence>METLSTTTCLALQLTSSSNRLQTNLFHKPIFSFSLTPQNKFKLKLSSATSPTVSTTPPFSPELESDGEENKFDWFSHWYPIAAICDLDKKVPHARKVIGLDIVIWWDRNEGKWKVFDDSCPHRLAPLSQGRIDQWGRLQCVYHGWCFNGSGDCKFIPQAPPDGPQIHTSKKACASAYPSFEQNKILWFWPRSEPQYKDIGAKEQPPCVPELDDPSFTSLLMSRDLPYGYEVLIENLMDPAHVPYAHYGILTPNVFKMLFIFHLPVVTNTLAFSTVKADREGGMPLEINITKLDKYGFLAKQDNGFNKFVAPCLFYYFSSLSSDGEPSKSGSIKKKTSQKQILLVFYCIPVSPGKSRVLFSFPRNFAVWVDQIIPRWILHIRSNLVLDSDLYLLHLEERKLTEIGHSNWQKICFVPTKSDNSVIAFRNWLRKYSGSQFPWGTKFSAEMLPTPPKELLMDRYWSHVVNCSSCSKAVKRLKALEVALQVISIASIGIIAIRQSVMSMAAKTSVVSFAVLCFAASRWLSQFIYKIFYFHDFNHAVKSTVLDLEIIGIRNY</sequence>
<keyword evidence="10" id="KW-0560">Oxidoreductase</keyword>
<evidence type="ECO:0000313" key="15">
    <source>
        <dbReference type="EMBL" id="KAF9596547.1"/>
    </source>
</evidence>
<keyword evidence="12" id="KW-0411">Iron-sulfur</keyword>
<dbReference type="OrthoDB" id="426882at2759"/>
<dbReference type="Pfam" id="PF00355">
    <property type="entry name" value="Rieske"/>
    <property type="match status" value="1"/>
</dbReference>
<keyword evidence="11" id="KW-0408">Iron</keyword>
<keyword evidence="4" id="KW-0934">Plastid</keyword>
<keyword evidence="7" id="KW-0479">Metal-binding</keyword>
<protein>
    <recommendedName>
        <fullName evidence="14">Rieske domain-containing protein</fullName>
    </recommendedName>
</protein>
<keyword evidence="9" id="KW-1133">Transmembrane helix</keyword>
<comment type="caution">
    <text evidence="15">The sequence shown here is derived from an EMBL/GenBank/DDBJ whole genome shotgun (WGS) entry which is preliminary data.</text>
</comment>
<dbReference type="GO" id="GO:0051537">
    <property type="term" value="F:2 iron, 2 sulfur cluster binding"/>
    <property type="evidence" value="ECO:0007669"/>
    <property type="project" value="UniProtKB-KW"/>
</dbReference>
<dbReference type="InterPro" id="IPR017941">
    <property type="entry name" value="Rieske_2Fe-2S"/>
</dbReference>
<reference evidence="15 16" key="1">
    <citation type="submission" date="2020-10" db="EMBL/GenBank/DDBJ databases">
        <title>The Coptis chinensis genome and diversification of protoberbering-type alkaloids.</title>
        <authorList>
            <person name="Wang B."/>
            <person name="Shu S."/>
            <person name="Song C."/>
            <person name="Liu Y."/>
        </authorList>
    </citation>
    <scope>NUCLEOTIDE SEQUENCE [LARGE SCALE GENOMIC DNA]</scope>
    <source>
        <strain evidence="15">HL-2020</strain>
        <tissue evidence="15">Leaf</tissue>
    </source>
</reference>
<evidence type="ECO:0000256" key="12">
    <source>
        <dbReference type="ARBA" id="ARBA00023014"/>
    </source>
</evidence>
<keyword evidence="5" id="KW-0812">Transmembrane</keyword>
<evidence type="ECO:0000256" key="2">
    <source>
        <dbReference type="ARBA" id="ARBA00004370"/>
    </source>
</evidence>
<dbReference type="InterPro" id="IPR036922">
    <property type="entry name" value="Rieske_2Fe-2S_sf"/>
</dbReference>
<evidence type="ECO:0000256" key="13">
    <source>
        <dbReference type="ARBA" id="ARBA00023136"/>
    </source>
</evidence>
<evidence type="ECO:0000256" key="3">
    <source>
        <dbReference type="ARBA" id="ARBA00022528"/>
    </source>
</evidence>
<dbReference type="GO" id="GO:0046872">
    <property type="term" value="F:metal ion binding"/>
    <property type="evidence" value="ECO:0007669"/>
    <property type="project" value="UniProtKB-KW"/>
</dbReference>
<evidence type="ECO:0000256" key="6">
    <source>
        <dbReference type="ARBA" id="ARBA00022714"/>
    </source>
</evidence>
<keyword evidence="13" id="KW-0472">Membrane</keyword>
<evidence type="ECO:0000256" key="10">
    <source>
        <dbReference type="ARBA" id="ARBA00023002"/>
    </source>
</evidence>
<dbReference type="InterPro" id="IPR013626">
    <property type="entry name" value="PaO"/>
</dbReference>
<dbReference type="Pfam" id="PF08417">
    <property type="entry name" value="PaO"/>
    <property type="match status" value="1"/>
</dbReference>
<dbReference type="GO" id="GO:0010277">
    <property type="term" value="F:chlorophyllide a oxygenase activity"/>
    <property type="evidence" value="ECO:0007669"/>
    <property type="project" value="InterPro"/>
</dbReference>
<dbReference type="PROSITE" id="PS51296">
    <property type="entry name" value="RIESKE"/>
    <property type="match status" value="1"/>
</dbReference>
<keyword evidence="16" id="KW-1185">Reference proteome</keyword>
<dbReference type="CDD" id="cd03480">
    <property type="entry name" value="Rieske_RO_Alpha_PaO"/>
    <property type="match status" value="1"/>
</dbReference>
<name>A0A835HDV4_9MAGN</name>
<dbReference type="SUPFAM" id="SSF55961">
    <property type="entry name" value="Bet v1-like"/>
    <property type="match status" value="1"/>
</dbReference>
<evidence type="ECO:0000256" key="9">
    <source>
        <dbReference type="ARBA" id="ARBA00022989"/>
    </source>
</evidence>
<gene>
    <name evidence="15" type="ORF">IFM89_012278</name>
</gene>
<evidence type="ECO:0000256" key="1">
    <source>
        <dbReference type="ARBA" id="ARBA00004229"/>
    </source>
</evidence>
<accession>A0A835HDV4</accession>
<evidence type="ECO:0000256" key="4">
    <source>
        <dbReference type="ARBA" id="ARBA00022640"/>
    </source>
</evidence>
<evidence type="ECO:0000256" key="5">
    <source>
        <dbReference type="ARBA" id="ARBA00022692"/>
    </source>
</evidence>
<feature type="domain" description="Rieske" evidence="14">
    <location>
        <begin position="78"/>
        <end position="161"/>
    </location>
</feature>
<organism evidence="15 16">
    <name type="scientific">Coptis chinensis</name>
    <dbReference type="NCBI Taxonomy" id="261450"/>
    <lineage>
        <taxon>Eukaryota</taxon>
        <taxon>Viridiplantae</taxon>
        <taxon>Streptophyta</taxon>
        <taxon>Embryophyta</taxon>
        <taxon>Tracheophyta</taxon>
        <taxon>Spermatophyta</taxon>
        <taxon>Magnoliopsida</taxon>
        <taxon>Ranunculales</taxon>
        <taxon>Ranunculaceae</taxon>
        <taxon>Coptidoideae</taxon>
        <taxon>Coptis</taxon>
    </lineage>
</organism>
<dbReference type="EMBL" id="JADFTS010000007">
    <property type="protein sequence ID" value="KAF9596547.1"/>
    <property type="molecule type" value="Genomic_DNA"/>
</dbReference>
<dbReference type="InterPro" id="IPR050584">
    <property type="entry name" value="Cholesterol_7-desaturase"/>
</dbReference>